<name>A0A197JB15_9FUNG</name>
<sequence>MQWIPRVEGQPKYKARAVGATAALKHGISVDDVATHGNWSSPAIVEQFYRLSRTFKNDFTSAILS</sequence>
<dbReference type="EMBL" id="KV442182">
    <property type="protein sequence ID" value="OAQ22302.1"/>
    <property type="molecule type" value="Genomic_DNA"/>
</dbReference>
<protein>
    <recommendedName>
        <fullName evidence="3">Tyr recombinase domain-containing protein</fullName>
    </recommendedName>
</protein>
<accession>A0A197JB15</accession>
<keyword evidence="2" id="KW-1185">Reference proteome</keyword>
<reference evidence="1 2" key="1">
    <citation type="submission" date="2016-05" db="EMBL/GenBank/DDBJ databases">
        <title>Genome sequencing reveals origins of a unique bacterial endosymbiosis in the earliest lineages of terrestrial Fungi.</title>
        <authorList>
            <consortium name="DOE Joint Genome Institute"/>
            <person name="Uehling J."/>
            <person name="Gryganskyi A."/>
            <person name="Hameed K."/>
            <person name="Tschaplinski T."/>
            <person name="Misztal P."/>
            <person name="Wu S."/>
            <person name="Desiro A."/>
            <person name="Vande Pol N."/>
            <person name="Du Z.-Y."/>
            <person name="Zienkiewicz A."/>
            <person name="Zienkiewicz K."/>
            <person name="Morin E."/>
            <person name="Tisserant E."/>
            <person name="Splivallo R."/>
            <person name="Hainaut M."/>
            <person name="Henrissat B."/>
            <person name="Ohm R."/>
            <person name="Kuo A."/>
            <person name="Yan J."/>
            <person name="Lipzen A."/>
            <person name="Nolan M."/>
            <person name="Labutti K."/>
            <person name="Barry K."/>
            <person name="Goldstein A."/>
            <person name="Labbe J."/>
            <person name="Schadt C."/>
            <person name="Tuskan G."/>
            <person name="Grigoriev I."/>
            <person name="Martin F."/>
            <person name="Vilgalys R."/>
            <person name="Bonito G."/>
        </authorList>
    </citation>
    <scope>NUCLEOTIDE SEQUENCE [LARGE SCALE GENOMIC DNA]</scope>
    <source>
        <strain evidence="1 2">AG-77</strain>
    </source>
</reference>
<dbReference type="AlphaFoldDB" id="A0A197JB15"/>
<dbReference type="OrthoDB" id="2387460at2759"/>
<organism evidence="1 2">
    <name type="scientific">Linnemannia elongata AG-77</name>
    <dbReference type="NCBI Taxonomy" id="1314771"/>
    <lineage>
        <taxon>Eukaryota</taxon>
        <taxon>Fungi</taxon>
        <taxon>Fungi incertae sedis</taxon>
        <taxon>Mucoromycota</taxon>
        <taxon>Mortierellomycotina</taxon>
        <taxon>Mortierellomycetes</taxon>
        <taxon>Mortierellales</taxon>
        <taxon>Mortierellaceae</taxon>
        <taxon>Linnemannia</taxon>
    </lineage>
</organism>
<evidence type="ECO:0000313" key="1">
    <source>
        <dbReference type="EMBL" id="OAQ22302.1"/>
    </source>
</evidence>
<evidence type="ECO:0000313" key="2">
    <source>
        <dbReference type="Proteomes" id="UP000078512"/>
    </source>
</evidence>
<dbReference type="Proteomes" id="UP000078512">
    <property type="component" value="Unassembled WGS sequence"/>
</dbReference>
<evidence type="ECO:0008006" key="3">
    <source>
        <dbReference type="Google" id="ProtNLM"/>
    </source>
</evidence>
<gene>
    <name evidence="1" type="ORF">K457DRAFT_1782823</name>
</gene>
<proteinExistence type="predicted"/>